<dbReference type="SUPFAM" id="SSF49313">
    <property type="entry name" value="Cadherin-like"/>
    <property type="match status" value="1"/>
</dbReference>
<organism evidence="3 4">
    <name type="scientific">Candidatus Criblamydia sequanensis CRIB-18</name>
    <dbReference type="NCBI Taxonomy" id="1437425"/>
    <lineage>
        <taxon>Bacteria</taxon>
        <taxon>Pseudomonadati</taxon>
        <taxon>Chlamydiota</taxon>
        <taxon>Chlamydiia</taxon>
        <taxon>Parachlamydiales</taxon>
        <taxon>Candidatus Criblamydiaceae</taxon>
        <taxon>Candidatus Criblamydia</taxon>
    </lineage>
</organism>
<gene>
    <name evidence="3" type="ORF">CSEC_0309</name>
</gene>
<comment type="caution">
    <text evidence="3">The sequence shown here is derived from an EMBL/GenBank/DDBJ whole genome shotgun (WGS) entry which is preliminary data.</text>
</comment>
<dbReference type="Gene3D" id="2.60.40.3440">
    <property type="match status" value="5"/>
</dbReference>
<feature type="domain" description="Cadherin" evidence="2">
    <location>
        <begin position="763"/>
        <end position="859"/>
    </location>
</feature>
<dbReference type="OrthoDB" id="461104at2"/>
<dbReference type="RefSeq" id="WP_041016633.1">
    <property type="nucleotide sequence ID" value="NZ_CCEJ010000001.1"/>
</dbReference>
<dbReference type="GO" id="GO:0005509">
    <property type="term" value="F:calcium ion binding"/>
    <property type="evidence" value="ECO:0007669"/>
    <property type="project" value="InterPro"/>
</dbReference>
<dbReference type="Gene3D" id="2.60.40.2810">
    <property type="match status" value="1"/>
</dbReference>
<dbReference type="Pfam" id="PF14252">
    <property type="entry name" value="DUF4347"/>
    <property type="match status" value="1"/>
</dbReference>
<dbReference type="GO" id="GO:0007156">
    <property type="term" value="P:homophilic cell adhesion via plasma membrane adhesion molecules"/>
    <property type="evidence" value="ECO:0007669"/>
    <property type="project" value="InterPro"/>
</dbReference>
<dbReference type="eggNOG" id="COG2931">
    <property type="taxonomic scope" value="Bacteria"/>
</dbReference>
<feature type="region of interest" description="Disordered" evidence="1">
    <location>
        <begin position="864"/>
        <end position="897"/>
    </location>
</feature>
<dbReference type="InterPro" id="IPR015919">
    <property type="entry name" value="Cadherin-like_sf"/>
</dbReference>
<dbReference type="InterPro" id="IPR010221">
    <property type="entry name" value="VCBS_dom"/>
</dbReference>
<sequence length="1347" mass="139792">MKLNILPLEERIVLDAAAAVVIAAPPTATDSGDAATHDSSQATDSSQESGPAQESGVNVLVISSAVQDPQSLQNAAKDGVKTVFYDANSTSLTELSQKIANALNGQKADSIAFAAEGNDNVLMLNTDIMVSDNIQSNIQNHDISGFWKTIGGLLNNGGRIDLLACDVAGDSGGQSLVAQIDQLIDRPQDGFFATVAASTDLTGNAAGGDWLLEVGNIDAKSIYFNDSINNWNHNMATAIEYGLIAALIGALLQPRETLEDTSLSFSYASSGTVFANPDFSFTLLTNSINGNTTVTEDGNVTYTPNADYNNPGFTLGGTINDGVSFDSATIRIVDTNPDDPNSVFAINLPLYLRVVSVNDAPIAQNDSFSIGQGNELTGNVALNDSDFQNGAPSENNTPLTVQLVSGPAHAASFTLNADGTFSYTSIGSYSGADSFTYSITDSLGGVSEANVALSVISNAPPAVSDNYIINEDTTLNGNVTDNDTFNLGANQTIQLVSGPLVAANFALNSDGSFSYTPLANLVGVDTFSYVIKTVSGAGITFSNTATVNIAVLPVNDNPVAINDNYNVNEDGSLAANVLNNDTDIENNRPFSAQLVAGPAHAGSFTLNADGTFSYIPTADYNGSDSFTYVTVDSLGAISNLATVSIAVASINDAPVAQDVSYNTNEDTPLTGILGVGSDSQNGAPNESNTPLTAQLIGGPAHASAFTLNADGSFSYNPQADFNGTDSFTYAIVDSLGAISNTATVSITIDSVNDAPIAQNDAFQGNEDGSINGSVLLNDSDNQNGAPNENNSPLSAQLVTGPAHAGSFTLNADGTFTYIPSADYNGSDSFTYVTLDSLGGISNLATVSITINSVNDAPIAQNDSYQVNEDNGLNGNVALNDSDSQNGAPSENNGPLSAQLVTGPAHAGSFTLNADGTFSYIPAANYNGADSFTYVIVDSLGATSNIATVAITINSVNDAPIVQNDSFNIPGNLPYSGNVLTNDSDNQGGAPNENNIPLSAQLVNGPAHATSFILNADGTFSYQPANGFVGSDTFTYRVTDSLGGTSTIATVTITVAQAASANPILELKGNINKNYIENSGPVILSNNVKITDSDSSNFDGGKLTVQIDQNGQSSDILSIDNSTKVKTNANQDIYYNGLLVGHYTGGSGLASLEITFNANATANVVSEVAERIAYKNSSENPSTADRSIRYQLSDGDSGISEAQYKIVRVFSVNDAPDISIADNTLTVNRGSITNIGALSGIQISDVDASAGDRVRVVLKVLVGYLDFTDDLNDLTSIIFKRNPGDGLGSLDFTGTLADVNAALERLTYRSRTNYIGLDALTVGVSDMGSSGTFAIPRIDADWLLLKIV</sequence>
<dbReference type="InterPro" id="IPR040853">
    <property type="entry name" value="RapA2_cadherin-like"/>
</dbReference>
<evidence type="ECO:0000313" key="3">
    <source>
        <dbReference type="EMBL" id="CDR33148.1"/>
    </source>
</evidence>
<evidence type="ECO:0000256" key="1">
    <source>
        <dbReference type="SAM" id="MobiDB-lite"/>
    </source>
</evidence>
<protein>
    <recommendedName>
        <fullName evidence="2">Cadherin domain-containing protein</fullName>
    </recommendedName>
</protein>
<dbReference type="EMBL" id="CCEJ010000001">
    <property type="protein sequence ID" value="CDR33148.1"/>
    <property type="molecule type" value="Genomic_DNA"/>
</dbReference>
<dbReference type="PANTHER" id="PTHR46857:SF2">
    <property type="entry name" value="F-BOX ONLY PROTEIN 16"/>
    <property type="match status" value="1"/>
</dbReference>
<dbReference type="Proteomes" id="UP000031552">
    <property type="component" value="Unassembled WGS sequence"/>
</dbReference>
<dbReference type="Pfam" id="PF17963">
    <property type="entry name" value="Big_9"/>
    <property type="match status" value="2"/>
</dbReference>
<dbReference type="NCBIfam" id="NF012211">
    <property type="entry name" value="tand_rpt_95"/>
    <property type="match status" value="7"/>
</dbReference>
<feature type="domain" description="Cadherin" evidence="2">
    <location>
        <begin position="571"/>
        <end position="656"/>
    </location>
</feature>
<keyword evidence="4" id="KW-1185">Reference proteome</keyword>
<dbReference type="InterPro" id="IPR052805">
    <property type="entry name" value="GEF_Ubiquitin-Prot_Reg"/>
</dbReference>
<feature type="region of interest" description="Disordered" evidence="1">
    <location>
        <begin position="27"/>
        <end position="54"/>
    </location>
</feature>
<dbReference type="STRING" id="1437425.CSEC_0309"/>
<dbReference type="eggNOG" id="COG3209">
    <property type="taxonomic scope" value="Bacteria"/>
</dbReference>
<dbReference type="PROSITE" id="PS50268">
    <property type="entry name" value="CADHERIN_2"/>
    <property type="match status" value="4"/>
</dbReference>
<dbReference type="PANTHER" id="PTHR46857">
    <property type="entry name" value="EPITHELIAL CELL-TRANSFORMING SEQUENCE 2 ONCOGENE-LIKE"/>
    <property type="match status" value="1"/>
</dbReference>
<dbReference type="eggNOG" id="COG1520">
    <property type="taxonomic scope" value="Bacteria"/>
</dbReference>
<reference evidence="3" key="2">
    <citation type="submission" date="2014-09" db="EMBL/GenBank/DDBJ databases">
        <title>Criblamydia sequanensis harbors a mega-plasmid encoding arsenite resistance.</title>
        <authorList>
            <person name="Bertelli C."/>
            <person name="Goesmann A."/>
            <person name="Greub G."/>
        </authorList>
    </citation>
    <scope>NUCLEOTIDE SEQUENCE [LARGE SCALE GENOMIC DNA]</scope>
    <source>
        <strain evidence="3">CRIB-18</strain>
    </source>
</reference>
<evidence type="ECO:0000259" key="2">
    <source>
        <dbReference type="PROSITE" id="PS50268"/>
    </source>
</evidence>
<reference evidence="3" key="1">
    <citation type="submission" date="2013-12" db="EMBL/GenBank/DDBJ databases">
        <authorList>
            <person name="Linke B."/>
        </authorList>
    </citation>
    <scope>NUCLEOTIDE SEQUENCE [LARGE SCALE GENOMIC DNA]</scope>
    <source>
        <strain evidence="3">CRIB-18</strain>
    </source>
</reference>
<feature type="domain" description="Cadherin" evidence="2">
    <location>
        <begin position="858"/>
        <end position="961"/>
    </location>
</feature>
<feature type="region of interest" description="Disordered" evidence="1">
    <location>
        <begin position="768"/>
        <end position="795"/>
    </location>
</feature>
<dbReference type="NCBIfam" id="TIGR01965">
    <property type="entry name" value="VCBS_repeat"/>
    <property type="match status" value="1"/>
</dbReference>
<dbReference type="InterPro" id="IPR025592">
    <property type="entry name" value="DUF4347"/>
</dbReference>
<dbReference type="Pfam" id="PF17803">
    <property type="entry name" value="Cadherin_4"/>
    <property type="match status" value="5"/>
</dbReference>
<feature type="compositionally biased region" description="Polar residues" evidence="1">
    <location>
        <begin position="37"/>
        <end position="54"/>
    </location>
</feature>
<feature type="domain" description="Cadherin" evidence="2">
    <location>
        <begin position="479"/>
        <end position="560"/>
    </location>
</feature>
<accession>A0A090D0P9</accession>
<dbReference type="GO" id="GO:0016020">
    <property type="term" value="C:membrane"/>
    <property type="evidence" value="ECO:0007669"/>
    <property type="project" value="InterPro"/>
</dbReference>
<proteinExistence type="predicted"/>
<evidence type="ECO:0000313" key="4">
    <source>
        <dbReference type="Proteomes" id="UP000031552"/>
    </source>
</evidence>
<dbReference type="InterPro" id="IPR002126">
    <property type="entry name" value="Cadherin-like_dom"/>
</dbReference>
<name>A0A090D0P9_9BACT</name>